<sequence length="405" mass="44300">MPNAANRPHTTTSTAAHTASRGAMHAVPFAGLLEPVIVDAPVLYPFAGSLERSHTELGWRWVTRDLCPDLIPESELSSGQFGKADLEAVMPQVLQRMKEALAAADEDFDARRRLRAMLGNDEARAALPTILAALRARALLPKAQAFGRATNTITDDQALGVALQSMPLNDPALAALLFHAAMSQIANPSRIATAILKLAGNGTEANVERAGFAPIVDAMLAHAQNQLHVLQPMGPFADIDLTCRGLERYHRLVRALTGHIEFSRNSRWSTVLATITKKVSERIEPRLRDVVADVNQSLRHAREGVADRLDDDRLLAALNGTYLLATIRDCRDSLALNATFDQAWSQTGQALEMHLRRNLDLIRKDPGDAITGARLDAGIKMAEVRFNSEYADTLRRARAAAERRI</sequence>
<feature type="region of interest" description="Disordered" evidence="1">
    <location>
        <begin position="1"/>
        <end position="20"/>
    </location>
</feature>
<dbReference type="PATRIC" id="fig|1293439.3.peg.903"/>
<name>A0A0F5QFS7_9HYPH</name>
<organism evidence="2 3">
    <name type="scientific">Devosia epidermidihirudinis</name>
    <dbReference type="NCBI Taxonomy" id="1293439"/>
    <lineage>
        <taxon>Bacteria</taxon>
        <taxon>Pseudomonadati</taxon>
        <taxon>Pseudomonadota</taxon>
        <taxon>Alphaproteobacteria</taxon>
        <taxon>Hyphomicrobiales</taxon>
        <taxon>Devosiaceae</taxon>
        <taxon>Devosia</taxon>
    </lineage>
</organism>
<evidence type="ECO:0000313" key="2">
    <source>
        <dbReference type="EMBL" id="KKC39805.1"/>
    </source>
</evidence>
<keyword evidence="3" id="KW-1185">Reference proteome</keyword>
<protein>
    <submittedName>
        <fullName evidence="2">Uncharacterized protein</fullName>
    </submittedName>
</protein>
<dbReference type="EMBL" id="LANJ01000011">
    <property type="protein sequence ID" value="KKC39805.1"/>
    <property type="molecule type" value="Genomic_DNA"/>
</dbReference>
<reference evidence="2 3" key="1">
    <citation type="submission" date="2015-03" db="EMBL/GenBank/DDBJ databases">
        <authorList>
            <person name="Lepp D."/>
            <person name="Hassan Y.I."/>
            <person name="Li X.-Z."/>
            <person name="Zhou T."/>
        </authorList>
    </citation>
    <scope>NUCLEOTIDE SEQUENCE [LARGE SCALE GENOMIC DNA]</scope>
    <source>
        <strain evidence="2 3">E84</strain>
    </source>
</reference>
<dbReference type="Proteomes" id="UP000033411">
    <property type="component" value="Unassembled WGS sequence"/>
</dbReference>
<comment type="caution">
    <text evidence="2">The sequence shown here is derived from an EMBL/GenBank/DDBJ whole genome shotgun (WGS) entry which is preliminary data.</text>
</comment>
<proteinExistence type="predicted"/>
<accession>A0A0F5QFS7</accession>
<evidence type="ECO:0000256" key="1">
    <source>
        <dbReference type="SAM" id="MobiDB-lite"/>
    </source>
</evidence>
<dbReference type="RefSeq" id="WP_046137967.1">
    <property type="nucleotide sequence ID" value="NZ_LANJ01000011.1"/>
</dbReference>
<dbReference type="STRING" id="1293439.WH87_06680"/>
<evidence type="ECO:0000313" key="3">
    <source>
        <dbReference type="Proteomes" id="UP000033411"/>
    </source>
</evidence>
<gene>
    <name evidence="2" type="ORF">WH87_06680</name>
</gene>
<feature type="compositionally biased region" description="Low complexity" evidence="1">
    <location>
        <begin position="9"/>
        <end position="20"/>
    </location>
</feature>
<dbReference type="OrthoDB" id="7941864at2"/>
<dbReference type="AlphaFoldDB" id="A0A0F5QFS7"/>